<comment type="caution">
    <text evidence="3">The sequence shown here is derived from an EMBL/GenBank/DDBJ whole genome shotgun (WGS) entry which is preliminary data.</text>
</comment>
<dbReference type="GO" id="GO:0003993">
    <property type="term" value="F:acid phosphatase activity"/>
    <property type="evidence" value="ECO:0007669"/>
    <property type="project" value="TreeGrafter"/>
</dbReference>
<dbReference type="PANTHER" id="PTHR20963">
    <property type="entry name" value="MULTIPLE INOSITOL POLYPHOSPHATE PHOSPHATASE-RELATED"/>
    <property type="match status" value="1"/>
</dbReference>
<dbReference type="InterPro" id="IPR000560">
    <property type="entry name" value="His_Pase_clade-2"/>
</dbReference>
<proteinExistence type="predicted"/>
<dbReference type="EMBL" id="CAJNOJ010000251">
    <property type="protein sequence ID" value="CAF1337870.1"/>
    <property type="molecule type" value="Genomic_DNA"/>
</dbReference>
<dbReference type="SUPFAM" id="SSF53254">
    <property type="entry name" value="Phosphoglycerate mutase-like"/>
    <property type="match status" value="1"/>
</dbReference>
<reference evidence="3" key="1">
    <citation type="submission" date="2021-02" db="EMBL/GenBank/DDBJ databases">
        <authorList>
            <person name="Nowell W R."/>
        </authorList>
    </citation>
    <scope>NUCLEOTIDE SEQUENCE</scope>
</reference>
<dbReference type="AlphaFoldDB" id="A0A815GFT4"/>
<dbReference type="CDD" id="cd07061">
    <property type="entry name" value="HP_HAP_like"/>
    <property type="match status" value="1"/>
</dbReference>
<evidence type="ECO:0008006" key="5">
    <source>
        <dbReference type="Google" id="ProtNLM"/>
    </source>
</evidence>
<dbReference type="PROSITE" id="PS00778">
    <property type="entry name" value="HIS_ACID_PHOSPHAT_2"/>
    <property type="match status" value="1"/>
</dbReference>
<evidence type="ECO:0000256" key="1">
    <source>
        <dbReference type="ARBA" id="ARBA00022801"/>
    </source>
</evidence>
<dbReference type="PROSITE" id="PS51257">
    <property type="entry name" value="PROKAR_LIPOPROTEIN"/>
    <property type="match status" value="1"/>
</dbReference>
<evidence type="ECO:0000313" key="3">
    <source>
        <dbReference type="EMBL" id="CAF1337870.1"/>
    </source>
</evidence>
<dbReference type="Pfam" id="PF00328">
    <property type="entry name" value="His_Phos_2"/>
    <property type="match status" value="1"/>
</dbReference>
<gene>
    <name evidence="3" type="ORF">EDS130_LOCUS32563</name>
</gene>
<dbReference type="Gene3D" id="3.40.50.1240">
    <property type="entry name" value="Phosphoglycerate mutase-like"/>
    <property type="match status" value="1"/>
</dbReference>
<dbReference type="OrthoDB" id="9990755at2759"/>
<dbReference type="PROSITE" id="PS00616">
    <property type="entry name" value="HIS_ACID_PHOSPHAT_1"/>
    <property type="match status" value="1"/>
</dbReference>
<organism evidence="3 4">
    <name type="scientific">Adineta ricciae</name>
    <name type="common">Rotifer</name>
    <dbReference type="NCBI Taxonomy" id="249248"/>
    <lineage>
        <taxon>Eukaryota</taxon>
        <taxon>Metazoa</taxon>
        <taxon>Spiralia</taxon>
        <taxon>Gnathifera</taxon>
        <taxon>Rotifera</taxon>
        <taxon>Eurotatoria</taxon>
        <taxon>Bdelloidea</taxon>
        <taxon>Adinetida</taxon>
        <taxon>Adinetidae</taxon>
        <taxon>Adineta</taxon>
    </lineage>
</organism>
<feature type="transmembrane region" description="Helical" evidence="2">
    <location>
        <begin position="7"/>
        <end position="29"/>
    </location>
</feature>
<accession>A0A815GFT4</accession>
<keyword evidence="2" id="KW-1133">Transmembrane helix</keyword>
<dbReference type="InterPro" id="IPR033379">
    <property type="entry name" value="Acid_Pase_AS"/>
</dbReference>
<keyword evidence="1" id="KW-0378">Hydrolase</keyword>
<sequence length="586" mass="65882">MFIKVTSAYALVLLALGCTIVISLIPTYLPAREISEALPTKSQVQNVELRFVSSSGRDLFDAFSVQKQMQNALPKDISTTVLVLNVTQSTISTLFVRYQLVFNRSCRKRCQLQILALAHLRFASLIINLGEISFDEVTGDISKISEYWANIRPYVDNPPTIFGVTETDLPTGCQIEQVHVLHRHGARYPTSDPFDGGNIKRFAEKINQNTKNFFGSLAFLNTWSLQLGEELLVPNGYNAEMISGIDFRNEYGHILNNAFSKSLLRTSGVNRNYQSTIAWATGYFGSSNSTDQYSILSLGYQNGSNNTLYGALACQNLFIPTAFTFNQDEMYSYLAPALLTATIRFNNNTNSTFVFDHIDAFAMQSLCAYEYSALNSSDFCSLFTLNEWRGFEQALNLAFYNVYAFGNETGRAQGIGYVEELLARFQHRLINISHSSVNSTLDSSQTTFPLNQPFYLDMSHDNNIASVLTALSIDYFREDLSQTFPPPNDQHYRVSRMTPFSARMVTEKIRCQSSSFVRMKLNKGILPLNSIRGGFCSRERQDGLCSIENFLASQINASTMANFDYVCFGNYTLDKNVRITDGTLFP</sequence>
<keyword evidence="2" id="KW-0812">Transmembrane</keyword>
<protein>
    <recommendedName>
        <fullName evidence="5">3-phytase</fullName>
    </recommendedName>
</protein>
<dbReference type="Proteomes" id="UP000663852">
    <property type="component" value="Unassembled WGS sequence"/>
</dbReference>
<evidence type="ECO:0000313" key="4">
    <source>
        <dbReference type="Proteomes" id="UP000663852"/>
    </source>
</evidence>
<name>A0A815GFT4_ADIRI</name>
<evidence type="ECO:0000256" key="2">
    <source>
        <dbReference type="SAM" id="Phobius"/>
    </source>
</evidence>
<keyword evidence="2" id="KW-0472">Membrane</keyword>
<dbReference type="InterPro" id="IPR029033">
    <property type="entry name" value="His_PPase_superfam"/>
</dbReference>
<dbReference type="PANTHER" id="PTHR20963:SF43">
    <property type="entry name" value="PUTATIVE (AFU_ORTHOLOGUE AFUA_7G01240)-RELATED"/>
    <property type="match status" value="1"/>
</dbReference>